<feature type="non-terminal residue" evidence="2">
    <location>
        <position position="89"/>
    </location>
</feature>
<sequence>MDLVLVKWGPHKSGGTLLTSDVRFDTKDEVTSEYTSHACVMLRSGMTRGGKRGSMTPYDRPGTGKVGNPHRQAHASPPVRRAWREARQH</sequence>
<gene>
    <name evidence="2" type="ORF">B296_00018428</name>
</gene>
<dbReference type="EMBL" id="AMZH03004917">
    <property type="protein sequence ID" value="RRT67768.1"/>
    <property type="molecule type" value="Genomic_DNA"/>
</dbReference>
<name>A0A426ZUW8_ENSVE</name>
<organism evidence="2 3">
    <name type="scientific">Ensete ventricosum</name>
    <name type="common">Abyssinian banana</name>
    <name type="synonym">Musa ensete</name>
    <dbReference type="NCBI Taxonomy" id="4639"/>
    <lineage>
        <taxon>Eukaryota</taxon>
        <taxon>Viridiplantae</taxon>
        <taxon>Streptophyta</taxon>
        <taxon>Embryophyta</taxon>
        <taxon>Tracheophyta</taxon>
        <taxon>Spermatophyta</taxon>
        <taxon>Magnoliopsida</taxon>
        <taxon>Liliopsida</taxon>
        <taxon>Zingiberales</taxon>
        <taxon>Musaceae</taxon>
        <taxon>Ensete</taxon>
    </lineage>
</organism>
<reference evidence="2 3" key="1">
    <citation type="journal article" date="2014" name="Agronomy (Basel)">
        <title>A Draft Genome Sequence for Ensete ventricosum, the Drought-Tolerant Tree Against Hunger.</title>
        <authorList>
            <person name="Harrison J."/>
            <person name="Moore K.A."/>
            <person name="Paszkiewicz K."/>
            <person name="Jones T."/>
            <person name="Grant M."/>
            <person name="Ambacheew D."/>
            <person name="Muzemil S."/>
            <person name="Studholme D.J."/>
        </authorList>
    </citation>
    <scope>NUCLEOTIDE SEQUENCE [LARGE SCALE GENOMIC DNA]</scope>
</reference>
<dbReference type="Proteomes" id="UP000287651">
    <property type="component" value="Unassembled WGS sequence"/>
</dbReference>
<evidence type="ECO:0000313" key="3">
    <source>
        <dbReference type="Proteomes" id="UP000287651"/>
    </source>
</evidence>
<accession>A0A426ZUW8</accession>
<protein>
    <submittedName>
        <fullName evidence="2">Uncharacterized protein</fullName>
    </submittedName>
</protein>
<dbReference type="AlphaFoldDB" id="A0A426ZUW8"/>
<evidence type="ECO:0000256" key="1">
    <source>
        <dbReference type="SAM" id="MobiDB-lite"/>
    </source>
</evidence>
<proteinExistence type="predicted"/>
<feature type="region of interest" description="Disordered" evidence="1">
    <location>
        <begin position="45"/>
        <end position="89"/>
    </location>
</feature>
<comment type="caution">
    <text evidence="2">The sequence shown here is derived from an EMBL/GenBank/DDBJ whole genome shotgun (WGS) entry which is preliminary data.</text>
</comment>
<evidence type="ECO:0000313" key="2">
    <source>
        <dbReference type="EMBL" id="RRT67768.1"/>
    </source>
</evidence>